<reference evidence="2" key="1">
    <citation type="journal article" date="2014" name="Int. J. Syst. Evol. Microbiol.">
        <title>Complete genome sequence of Corynebacterium casei LMG S-19264T (=DSM 44701T), isolated from a smear-ripened cheese.</title>
        <authorList>
            <consortium name="US DOE Joint Genome Institute (JGI-PGF)"/>
            <person name="Walter F."/>
            <person name="Albersmeier A."/>
            <person name="Kalinowski J."/>
            <person name="Ruckert C."/>
        </authorList>
    </citation>
    <scope>NUCLEOTIDE SEQUENCE</scope>
    <source>
        <strain evidence="2">VKM B-2748</strain>
    </source>
</reference>
<evidence type="ECO:0000256" key="1">
    <source>
        <dbReference type="SAM" id="SignalP"/>
    </source>
</evidence>
<proteinExistence type="predicted"/>
<comment type="caution">
    <text evidence="2">The sequence shown here is derived from an EMBL/GenBank/DDBJ whole genome shotgun (WGS) entry which is preliminary data.</text>
</comment>
<evidence type="ECO:0000313" key="2">
    <source>
        <dbReference type="EMBL" id="GLK78572.1"/>
    </source>
</evidence>
<keyword evidence="1" id="KW-0732">Signal</keyword>
<keyword evidence="3" id="KW-1185">Reference proteome</keyword>
<protein>
    <submittedName>
        <fullName evidence="2">Uncharacterized protein</fullName>
    </submittedName>
</protein>
<dbReference type="EMBL" id="BSFL01000001">
    <property type="protein sequence ID" value="GLK78572.1"/>
    <property type="molecule type" value="Genomic_DNA"/>
</dbReference>
<accession>A0A9W6JJW9</accession>
<name>A0A9W6JJW9_9HYPH</name>
<sequence length="105" mass="11189">MERMTVSSISRLVAACGAAVTLAAGAASADPRPFAPALSCGALQDLVAARGAAVISTSRTTYDRFVSDSRGCYRTQVTEPAWIRSADDRSCFIGYTCREYARDDL</sequence>
<gene>
    <name evidence="2" type="ORF">GCM10008174_03130</name>
</gene>
<reference evidence="2" key="2">
    <citation type="submission" date="2023-01" db="EMBL/GenBank/DDBJ databases">
        <authorList>
            <person name="Sun Q."/>
            <person name="Evtushenko L."/>
        </authorList>
    </citation>
    <scope>NUCLEOTIDE SEQUENCE</scope>
    <source>
        <strain evidence="2">VKM B-2748</strain>
    </source>
</reference>
<organism evidence="2 3">
    <name type="scientific">Methylopila turkensis</name>
    <dbReference type="NCBI Taxonomy" id="1437816"/>
    <lineage>
        <taxon>Bacteria</taxon>
        <taxon>Pseudomonadati</taxon>
        <taxon>Pseudomonadota</taxon>
        <taxon>Alphaproteobacteria</taxon>
        <taxon>Hyphomicrobiales</taxon>
        <taxon>Methylopilaceae</taxon>
        <taxon>Methylopila</taxon>
    </lineage>
</organism>
<evidence type="ECO:0000313" key="3">
    <source>
        <dbReference type="Proteomes" id="UP001143309"/>
    </source>
</evidence>
<feature type="signal peptide" evidence="1">
    <location>
        <begin position="1"/>
        <end position="29"/>
    </location>
</feature>
<dbReference type="Proteomes" id="UP001143309">
    <property type="component" value="Unassembled WGS sequence"/>
</dbReference>
<feature type="chain" id="PRO_5040887369" evidence="1">
    <location>
        <begin position="30"/>
        <end position="105"/>
    </location>
</feature>
<dbReference type="AlphaFoldDB" id="A0A9W6JJW9"/>